<sequence length="130" mass="14296">MEILRPQAINGLVETALKGKIRITTRCLWLDKGKLLDAVDKAAHAALSSRPVNCLLVHVERTVSEVLRKMVRKYSSKRPEVIAIAIENPAAVLADEINGKLSGKMPVGFGIPALRKAAMDNKRTDKSLER</sequence>
<keyword evidence="2" id="KW-1185">Reference proteome</keyword>
<dbReference type="PANTHER" id="PTHR43694:SF1">
    <property type="entry name" value="RIBONUCLEASE J"/>
    <property type="match status" value="1"/>
</dbReference>
<protein>
    <submittedName>
        <fullName evidence="1">Ribonuclease J-like isoform X3</fullName>
    </submittedName>
</protein>
<name>A0A8S0QES2_OLEEU</name>
<dbReference type="Gramene" id="OE9A064682T1">
    <property type="protein sequence ID" value="OE9A064682C1"/>
    <property type="gene ID" value="OE9A064682"/>
</dbReference>
<accession>A0A8S0QES2</accession>
<proteinExistence type="predicted"/>
<comment type="caution">
    <text evidence="1">The sequence shown here is derived from an EMBL/GenBank/DDBJ whole genome shotgun (WGS) entry which is preliminary data.</text>
</comment>
<organism evidence="1 2">
    <name type="scientific">Olea europaea subsp. europaea</name>
    <dbReference type="NCBI Taxonomy" id="158383"/>
    <lineage>
        <taxon>Eukaryota</taxon>
        <taxon>Viridiplantae</taxon>
        <taxon>Streptophyta</taxon>
        <taxon>Embryophyta</taxon>
        <taxon>Tracheophyta</taxon>
        <taxon>Spermatophyta</taxon>
        <taxon>Magnoliopsida</taxon>
        <taxon>eudicotyledons</taxon>
        <taxon>Gunneridae</taxon>
        <taxon>Pentapetalae</taxon>
        <taxon>asterids</taxon>
        <taxon>lamiids</taxon>
        <taxon>Lamiales</taxon>
        <taxon>Oleaceae</taxon>
        <taxon>Oleeae</taxon>
        <taxon>Olea</taxon>
    </lineage>
</organism>
<reference evidence="1 2" key="1">
    <citation type="submission" date="2019-12" db="EMBL/GenBank/DDBJ databases">
        <authorList>
            <person name="Alioto T."/>
            <person name="Alioto T."/>
            <person name="Gomez Garrido J."/>
        </authorList>
    </citation>
    <scope>NUCLEOTIDE SEQUENCE [LARGE SCALE GENOMIC DNA]</scope>
</reference>
<gene>
    <name evidence="1" type="ORF">OLEA9_A064682</name>
</gene>
<dbReference type="AlphaFoldDB" id="A0A8S0QES2"/>
<dbReference type="OrthoDB" id="1715628at2759"/>
<dbReference type="Proteomes" id="UP000594638">
    <property type="component" value="Unassembled WGS sequence"/>
</dbReference>
<evidence type="ECO:0000313" key="1">
    <source>
        <dbReference type="EMBL" id="CAA2967335.1"/>
    </source>
</evidence>
<dbReference type="EMBL" id="CACTIH010001881">
    <property type="protein sequence ID" value="CAA2967335.1"/>
    <property type="molecule type" value="Genomic_DNA"/>
</dbReference>
<dbReference type="PANTHER" id="PTHR43694">
    <property type="entry name" value="RIBONUCLEASE J"/>
    <property type="match status" value="1"/>
</dbReference>
<evidence type="ECO:0000313" key="2">
    <source>
        <dbReference type="Proteomes" id="UP000594638"/>
    </source>
</evidence>